<evidence type="ECO:0000313" key="1">
    <source>
        <dbReference type="EMBL" id="CAH2246228.1"/>
    </source>
</evidence>
<name>A0A8S4S6F6_9NEOP</name>
<gene>
    <name evidence="1" type="primary">jg3695</name>
    <name evidence="1" type="ORF">PAEG_LOCUS21323</name>
</gene>
<reference evidence="1" key="1">
    <citation type="submission" date="2022-03" db="EMBL/GenBank/DDBJ databases">
        <authorList>
            <person name="Lindestad O."/>
        </authorList>
    </citation>
    <scope>NUCLEOTIDE SEQUENCE</scope>
</reference>
<dbReference type="AlphaFoldDB" id="A0A8S4S6F6"/>
<comment type="caution">
    <text evidence="1">The sequence shown here is derived from an EMBL/GenBank/DDBJ whole genome shotgun (WGS) entry which is preliminary data.</text>
</comment>
<proteinExistence type="predicted"/>
<sequence length="108" mass="12384">MIAPERKEVLYSEKPIKKSHMWIIQYELPSIVYRLTILSKLLRTEPLSISINLESHITIQHVGAPAEFVKQYFRSAPLPRCRSDASDTVGRVSSTRRVSEYPANRCAI</sequence>
<organism evidence="1 2">
    <name type="scientific">Pararge aegeria aegeria</name>
    <dbReference type="NCBI Taxonomy" id="348720"/>
    <lineage>
        <taxon>Eukaryota</taxon>
        <taxon>Metazoa</taxon>
        <taxon>Ecdysozoa</taxon>
        <taxon>Arthropoda</taxon>
        <taxon>Hexapoda</taxon>
        <taxon>Insecta</taxon>
        <taxon>Pterygota</taxon>
        <taxon>Neoptera</taxon>
        <taxon>Endopterygota</taxon>
        <taxon>Lepidoptera</taxon>
        <taxon>Glossata</taxon>
        <taxon>Ditrysia</taxon>
        <taxon>Papilionoidea</taxon>
        <taxon>Nymphalidae</taxon>
        <taxon>Satyrinae</taxon>
        <taxon>Satyrini</taxon>
        <taxon>Parargina</taxon>
        <taxon>Pararge</taxon>
    </lineage>
</organism>
<dbReference type="EMBL" id="CAKXAJ010025929">
    <property type="protein sequence ID" value="CAH2246228.1"/>
    <property type="molecule type" value="Genomic_DNA"/>
</dbReference>
<protein>
    <submittedName>
        <fullName evidence="1">Jg3695 protein</fullName>
    </submittedName>
</protein>
<evidence type="ECO:0000313" key="2">
    <source>
        <dbReference type="Proteomes" id="UP000838756"/>
    </source>
</evidence>
<accession>A0A8S4S6F6</accession>
<keyword evidence="2" id="KW-1185">Reference proteome</keyword>
<dbReference type="Proteomes" id="UP000838756">
    <property type="component" value="Unassembled WGS sequence"/>
</dbReference>